<feature type="compositionally biased region" description="Low complexity" evidence="7">
    <location>
        <begin position="92"/>
        <end position="103"/>
    </location>
</feature>
<dbReference type="GO" id="GO:0042128">
    <property type="term" value="P:nitrate assimilation"/>
    <property type="evidence" value="ECO:0007669"/>
    <property type="project" value="UniProtKB-KW"/>
</dbReference>
<evidence type="ECO:0000259" key="8">
    <source>
        <dbReference type="PROSITE" id="PS51296"/>
    </source>
</evidence>
<keyword evidence="10" id="KW-1185">Reference proteome</keyword>
<keyword evidence="3" id="KW-0560">Oxidoreductase</keyword>
<keyword evidence="1" id="KW-0001">2Fe-2S</keyword>
<dbReference type="Gene3D" id="2.102.10.10">
    <property type="entry name" value="Rieske [2Fe-2S] iron-sulphur domain"/>
    <property type="match status" value="1"/>
</dbReference>
<dbReference type="InterPro" id="IPR017941">
    <property type="entry name" value="Rieske_2Fe-2S"/>
</dbReference>
<dbReference type="EMBL" id="JAGFOA010000004">
    <property type="protein sequence ID" value="MBO3663985.1"/>
    <property type="molecule type" value="Genomic_DNA"/>
</dbReference>
<keyword evidence="5" id="KW-0411">Iron-sulfur</keyword>
<evidence type="ECO:0000256" key="6">
    <source>
        <dbReference type="ARBA" id="ARBA00023063"/>
    </source>
</evidence>
<keyword evidence="4" id="KW-0408">Iron</keyword>
<dbReference type="GO" id="GO:0016705">
    <property type="term" value="F:oxidoreductase activity, acting on paired donors, with incorporation or reduction of molecular oxygen"/>
    <property type="evidence" value="ECO:0007669"/>
    <property type="project" value="UniProtKB-ARBA"/>
</dbReference>
<feature type="region of interest" description="Disordered" evidence="7">
    <location>
        <begin position="84"/>
        <end position="109"/>
    </location>
</feature>
<evidence type="ECO:0000256" key="4">
    <source>
        <dbReference type="ARBA" id="ARBA00023004"/>
    </source>
</evidence>
<dbReference type="InterPro" id="IPR036922">
    <property type="entry name" value="Rieske_2Fe-2S_sf"/>
</dbReference>
<feature type="domain" description="Rieske" evidence="8">
    <location>
        <begin position="28"/>
        <end position="154"/>
    </location>
</feature>
<dbReference type="Pfam" id="PF13806">
    <property type="entry name" value="Rieske_2"/>
    <property type="match status" value="2"/>
</dbReference>
<dbReference type="GO" id="GO:0004497">
    <property type="term" value="F:monooxygenase activity"/>
    <property type="evidence" value="ECO:0007669"/>
    <property type="project" value="UniProtKB-ARBA"/>
</dbReference>
<dbReference type="Proteomes" id="UP000680132">
    <property type="component" value="Unassembled WGS sequence"/>
</dbReference>
<keyword evidence="6" id="KW-0534">Nitrate assimilation</keyword>
<dbReference type="InterPro" id="IPR012748">
    <property type="entry name" value="Rieske-like_NirD"/>
</dbReference>
<name>A0A939QNN1_9MICO</name>
<evidence type="ECO:0000256" key="3">
    <source>
        <dbReference type="ARBA" id="ARBA00023002"/>
    </source>
</evidence>
<keyword evidence="2" id="KW-0479">Metal-binding</keyword>
<evidence type="ECO:0000256" key="1">
    <source>
        <dbReference type="ARBA" id="ARBA00022714"/>
    </source>
</evidence>
<reference evidence="9" key="1">
    <citation type="submission" date="2021-03" db="EMBL/GenBank/DDBJ databases">
        <title>Microbacterium sp. nov., a novel actinobacterium isolated from cow dung.</title>
        <authorList>
            <person name="Zhang L."/>
        </authorList>
    </citation>
    <scope>NUCLEOTIDE SEQUENCE</scope>
    <source>
        <strain evidence="9">NEAU-LLB</strain>
    </source>
</reference>
<proteinExistence type="predicted"/>
<protein>
    <submittedName>
        <fullName evidence="9">Nitrite reductase (NAD(P)H) small subunit</fullName>
    </submittedName>
</protein>
<evidence type="ECO:0000313" key="10">
    <source>
        <dbReference type="Proteomes" id="UP000680132"/>
    </source>
</evidence>
<dbReference type="SUPFAM" id="SSF50022">
    <property type="entry name" value="ISP domain"/>
    <property type="match status" value="1"/>
</dbReference>
<evidence type="ECO:0000256" key="5">
    <source>
        <dbReference type="ARBA" id="ARBA00023014"/>
    </source>
</evidence>
<evidence type="ECO:0000256" key="2">
    <source>
        <dbReference type="ARBA" id="ARBA00022723"/>
    </source>
</evidence>
<dbReference type="RefSeq" id="WP_208503647.1">
    <property type="nucleotide sequence ID" value="NZ_JAGFOA010000004.1"/>
</dbReference>
<sequence length="157" mass="16420">MTVAEQTRSVPAASASAAAALGASSRWVAVCRLSDLEVERGRAALIGDTQLALFLLADGSVRAVSNFDPYGKANVLSRGIVGTKSLGNNAPSSGNNEMSESGSTASREDVPTIASPLHKQAWDLRTGMVVETQGKDARDIPVWPVAVQGDEVLVRFP</sequence>
<evidence type="ECO:0000313" key="9">
    <source>
        <dbReference type="EMBL" id="MBO3663985.1"/>
    </source>
</evidence>
<dbReference type="PANTHER" id="PTHR40562:SF1">
    <property type="entry name" value="NITRITE REDUCTASE (NADH) SMALL SUBUNIT"/>
    <property type="match status" value="1"/>
</dbReference>
<dbReference type="PANTHER" id="PTHR40562">
    <property type="match status" value="1"/>
</dbReference>
<organism evidence="9 10">
    <name type="scientific">Microbacterium stercoris</name>
    <dbReference type="NCBI Taxonomy" id="2820289"/>
    <lineage>
        <taxon>Bacteria</taxon>
        <taxon>Bacillati</taxon>
        <taxon>Actinomycetota</taxon>
        <taxon>Actinomycetes</taxon>
        <taxon>Micrococcales</taxon>
        <taxon>Microbacteriaceae</taxon>
        <taxon>Microbacterium</taxon>
    </lineage>
</organism>
<dbReference type="PROSITE" id="PS51296">
    <property type="entry name" value="RIESKE"/>
    <property type="match status" value="1"/>
</dbReference>
<dbReference type="AlphaFoldDB" id="A0A939QNN1"/>
<dbReference type="PROSITE" id="PS51300">
    <property type="entry name" value="NIRD"/>
    <property type="match status" value="1"/>
</dbReference>
<dbReference type="GO" id="GO:0008942">
    <property type="term" value="F:nitrite reductase [NAD(P)H] activity"/>
    <property type="evidence" value="ECO:0007669"/>
    <property type="project" value="InterPro"/>
</dbReference>
<evidence type="ECO:0000256" key="7">
    <source>
        <dbReference type="SAM" id="MobiDB-lite"/>
    </source>
</evidence>
<dbReference type="InterPro" id="IPR017881">
    <property type="entry name" value="NirD"/>
</dbReference>
<dbReference type="GO" id="GO:0046872">
    <property type="term" value="F:metal ion binding"/>
    <property type="evidence" value="ECO:0007669"/>
    <property type="project" value="UniProtKB-KW"/>
</dbReference>
<comment type="caution">
    <text evidence="9">The sequence shown here is derived from an EMBL/GenBank/DDBJ whole genome shotgun (WGS) entry which is preliminary data.</text>
</comment>
<dbReference type="GO" id="GO:0051537">
    <property type="term" value="F:2 iron, 2 sulfur cluster binding"/>
    <property type="evidence" value="ECO:0007669"/>
    <property type="project" value="UniProtKB-KW"/>
</dbReference>
<accession>A0A939QNN1</accession>
<gene>
    <name evidence="9" type="ORF">J5V96_10725</name>
</gene>